<comment type="caution">
    <text evidence="1">The sequence shown here is derived from an EMBL/GenBank/DDBJ whole genome shotgun (WGS) entry which is preliminary data.</text>
</comment>
<accession>X6M2S0</accession>
<proteinExistence type="predicted"/>
<keyword evidence="2" id="KW-1185">Reference proteome</keyword>
<dbReference type="EMBL" id="ASPP01025247">
    <property type="protein sequence ID" value="ETO08229.1"/>
    <property type="molecule type" value="Genomic_DNA"/>
</dbReference>
<protein>
    <submittedName>
        <fullName evidence="1">Uncharacterized protein</fullName>
    </submittedName>
</protein>
<dbReference type="AlphaFoldDB" id="X6M2S0"/>
<dbReference type="Proteomes" id="UP000023152">
    <property type="component" value="Unassembled WGS sequence"/>
</dbReference>
<evidence type="ECO:0000313" key="2">
    <source>
        <dbReference type="Proteomes" id="UP000023152"/>
    </source>
</evidence>
<gene>
    <name evidence="1" type="ORF">RFI_29160</name>
</gene>
<name>X6M2S0_RETFI</name>
<organism evidence="1 2">
    <name type="scientific">Reticulomyxa filosa</name>
    <dbReference type="NCBI Taxonomy" id="46433"/>
    <lineage>
        <taxon>Eukaryota</taxon>
        <taxon>Sar</taxon>
        <taxon>Rhizaria</taxon>
        <taxon>Retaria</taxon>
        <taxon>Foraminifera</taxon>
        <taxon>Monothalamids</taxon>
        <taxon>Reticulomyxidae</taxon>
        <taxon>Reticulomyxa</taxon>
    </lineage>
</organism>
<sequence length="130" mass="15176">MFIDFSFIENFLNKSIYLIELSCLTFETLQQQIIEVSKKNQQGKVLIKMIDCNGRKIKTDKQLQLLEIINKSIDLCLLKIFFKIIELNDLISKHCNDYDGLIFVWCGNALVTTDNKMKEIQKPKILINIC</sequence>
<evidence type="ECO:0000313" key="1">
    <source>
        <dbReference type="EMBL" id="ETO08229.1"/>
    </source>
</evidence>
<reference evidence="1 2" key="1">
    <citation type="journal article" date="2013" name="Curr. Biol.">
        <title>The Genome of the Foraminiferan Reticulomyxa filosa.</title>
        <authorList>
            <person name="Glockner G."/>
            <person name="Hulsmann N."/>
            <person name="Schleicher M."/>
            <person name="Noegel A.A."/>
            <person name="Eichinger L."/>
            <person name="Gallinger C."/>
            <person name="Pawlowski J."/>
            <person name="Sierra R."/>
            <person name="Euteneuer U."/>
            <person name="Pillet L."/>
            <person name="Moustafa A."/>
            <person name="Platzer M."/>
            <person name="Groth M."/>
            <person name="Szafranski K."/>
            <person name="Schliwa M."/>
        </authorList>
    </citation>
    <scope>NUCLEOTIDE SEQUENCE [LARGE SCALE GENOMIC DNA]</scope>
</reference>